<keyword evidence="1" id="KW-0479">Metal-binding</keyword>
<dbReference type="GO" id="GO:0003676">
    <property type="term" value="F:nucleic acid binding"/>
    <property type="evidence" value="ECO:0007669"/>
    <property type="project" value="InterPro"/>
</dbReference>
<dbReference type="InterPro" id="IPR001878">
    <property type="entry name" value="Znf_CCHC"/>
</dbReference>
<feature type="region of interest" description="Disordered" evidence="2">
    <location>
        <begin position="299"/>
        <end position="319"/>
    </location>
</feature>
<feature type="compositionally biased region" description="Basic and acidic residues" evidence="2">
    <location>
        <begin position="359"/>
        <end position="375"/>
    </location>
</feature>
<evidence type="ECO:0000256" key="1">
    <source>
        <dbReference type="PROSITE-ProRule" id="PRU00047"/>
    </source>
</evidence>
<keyword evidence="4" id="KW-0548">Nucleotidyltransferase</keyword>
<sequence length="591" mass="64397">MVDVGGKDRPPEDPPDKPESWARKVIGTGLGGMPIPEEILDDEFVKSRVTLKFPNGVDGEPVITIGQEVIDAMNGLWKQCMFVKVLGRKVSLAAVSHRLREMWKPSGAMYVLDLPRHFFMVRFEKEEEFLTALTGGPWRAFGSCLLVKAWSPEFNPLKDEIVTTPIWVRIADMPVSFYHKSILMSVAQGLGRPLKVDLTMLHFERGRFARVCVEVDLKRPLQGALLVNGDRYYVAYEGLTNICSKCGIYGHLVHNCPKELSEQAAAVVNQLRVSEVDVANTVPQGDGFIMVNKAGRREESGLRNSGVPAGGDRGVGGNQRRELYRRKGAENIALSNSCGRLADDLATKEVRKVANQSESNKENENIQPRAPREQSVEQGKAVVFGALLENRISGPYGGSKEKRPVNKKAGEANGSKPNHVRNNRPTRSLVFGPTKGDYEKLTNGKQIRVEKESFGRVTNGTRTVVDGGAATAMEVGVTALNEQECMGQGIVRSGSGVVAQERSPTVAESDLVGQKSRSPGPGVVTHERPPTSPNRVIMGMNLVLSGAGVITHERPPAEMDSHALELRSITLGSVVVTHERSPTTNTGSRSA</sequence>
<evidence type="ECO:0000313" key="4">
    <source>
        <dbReference type="EMBL" id="BAB01940.1"/>
    </source>
</evidence>
<evidence type="ECO:0000256" key="2">
    <source>
        <dbReference type="SAM" id="MobiDB-lite"/>
    </source>
</evidence>
<organism evidence="4">
    <name type="scientific">Arabidopsis thaliana</name>
    <name type="common">Mouse-ear cress</name>
    <dbReference type="NCBI Taxonomy" id="3702"/>
    <lineage>
        <taxon>Eukaryota</taxon>
        <taxon>Viridiplantae</taxon>
        <taxon>Streptophyta</taxon>
        <taxon>Embryophyta</taxon>
        <taxon>Tracheophyta</taxon>
        <taxon>Spermatophyta</taxon>
        <taxon>Magnoliopsida</taxon>
        <taxon>eudicotyledons</taxon>
        <taxon>Gunneridae</taxon>
        <taxon>Pentapetalae</taxon>
        <taxon>rosids</taxon>
        <taxon>malvids</taxon>
        <taxon>Brassicales</taxon>
        <taxon>Brassicaceae</taxon>
        <taxon>Camelineae</taxon>
        <taxon>Arabidopsis</taxon>
    </lineage>
</organism>
<protein>
    <submittedName>
        <fullName evidence="4">Non-LTR retrolelement reverse transcriptase-like protein</fullName>
    </submittedName>
</protein>
<dbReference type="GO" id="GO:0008270">
    <property type="term" value="F:zinc ion binding"/>
    <property type="evidence" value="ECO:0007669"/>
    <property type="project" value="UniProtKB-KW"/>
</dbReference>
<dbReference type="InterPro" id="IPR040256">
    <property type="entry name" value="At4g02000-like"/>
</dbReference>
<reference evidence="4" key="2">
    <citation type="submission" date="2000-05" db="EMBL/GenBank/DDBJ databases">
        <title>Structural Analysis of Arabidopsis thaliana Chromosome 3. III.</title>
        <authorList>
            <person name="Nakamura Y."/>
        </authorList>
    </citation>
    <scope>NUCLEOTIDE SEQUENCE</scope>
</reference>
<keyword evidence="1" id="KW-0863">Zinc-finger</keyword>
<dbReference type="Pfam" id="PF14111">
    <property type="entry name" value="DUF4283"/>
    <property type="match status" value="1"/>
</dbReference>
<dbReference type="PANTHER" id="PTHR31286">
    <property type="entry name" value="GLYCINE-RICH CELL WALL STRUCTURAL PROTEIN 1.8-LIKE"/>
    <property type="match status" value="1"/>
</dbReference>
<feature type="domain" description="CCHC-type" evidence="3">
    <location>
        <begin position="243"/>
        <end position="258"/>
    </location>
</feature>
<feature type="region of interest" description="Disordered" evidence="2">
    <location>
        <begin position="504"/>
        <end position="535"/>
    </location>
</feature>
<feature type="compositionally biased region" description="Basic and acidic residues" evidence="2">
    <location>
        <begin position="399"/>
        <end position="410"/>
    </location>
</feature>
<dbReference type="AlphaFoldDB" id="Q9LHR0"/>
<dbReference type="PROSITE" id="PS50158">
    <property type="entry name" value="ZF_CCHC"/>
    <property type="match status" value="1"/>
</dbReference>
<proteinExistence type="predicted"/>
<dbReference type="InterPro" id="IPR025558">
    <property type="entry name" value="DUF4283"/>
</dbReference>
<keyword evidence="4" id="KW-0808">Transferase</keyword>
<dbReference type="EMBL" id="AP002033">
    <property type="protein sequence ID" value="BAB01940.1"/>
    <property type="molecule type" value="Genomic_DNA"/>
</dbReference>
<accession>Q9LHR0</accession>
<reference key="1">
    <citation type="journal article" date="2000" name="Nature">
        <title>Sequence and analysis of chromosome 3 of the plant Arabidopsis thaliana.</title>
        <authorList>
            <consortium name="European Union Chromosome 3 Arabidopsis Sequencing Consortium"/>
            <consortium name="Institute for Genomic Research"/>
            <consortium name="Kazusa DNA Research Institute"/>
            <person name="Salanoubat M."/>
            <person name="Lemcke K."/>
            <person name="Rieger M."/>
            <person name="Ansorge W."/>
            <person name="Unseld M."/>
            <person name="Fartmann B."/>
            <person name="Valle G."/>
            <person name="Blocker H."/>
            <person name="Perez-Alonso M."/>
            <person name="Obermaier B."/>
            <person name="Delseny M."/>
            <person name="Boutry M."/>
            <person name="Grivell L.A."/>
            <person name="Mache R."/>
            <person name="Puigdomenech P."/>
            <person name="De Simone V."/>
            <person name="Choisne N."/>
            <person name="Artiguenave F."/>
            <person name="Robert C."/>
            <person name="Brottier P."/>
            <person name="Wincker P."/>
            <person name="Cattolico L."/>
            <person name="Weissenbach J."/>
            <person name="Saurin W."/>
            <person name="Quetier F."/>
            <person name="Schafer M."/>
            <person name="Muller-Auer S."/>
            <person name="Gabel C."/>
            <person name="Fuchs M."/>
            <person name="Benes V."/>
            <person name="Wurmbach E."/>
            <person name="Drzonek H."/>
            <person name="Erfle H."/>
            <person name="Jordan N."/>
            <person name="Bangert S."/>
            <person name="Wiedelmann R."/>
            <person name="Kranz H."/>
            <person name="Voss H."/>
            <person name="Holland R."/>
            <person name="Brandt P."/>
            <person name="Nyakatura G."/>
            <person name="Vezzi A."/>
            <person name="D'Angelo M."/>
            <person name="Pallavicini A."/>
            <person name="Toppo S."/>
            <person name="Simionati B."/>
            <person name="Conrad A."/>
            <person name="Hornischer K."/>
            <person name="Kauer G."/>
            <person name="Lohnert T.H."/>
            <person name="Nordsiek G."/>
            <person name="Reichelt J."/>
            <person name="Scharfe M."/>
            <person name="Schon O."/>
            <person name="Bargues M."/>
            <person name="Terol J."/>
            <person name="Climent J."/>
            <person name="Navarro P."/>
            <person name="Collado C."/>
            <person name="Perez-Perez A."/>
            <person name="Ottenwalder B."/>
            <person name="Duchemin D."/>
            <person name="Cooke R."/>
            <person name="Laudie M."/>
            <person name="Berger-Llauro C."/>
            <person name="Purnelle B."/>
            <person name="Masuy D."/>
            <person name="de Haan M."/>
            <person name="Maarse A.C."/>
            <person name="Alcaraz J.P."/>
            <person name="Cottet A."/>
            <person name="Casacuberta E."/>
            <person name="Monfort A."/>
            <person name="Argiriou A."/>
            <person name="flores M."/>
            <person name="Liguori R."/>
            <person name="Vitale D."/>
            <person name="Mannhaupt G."/>
            <person name="Haase D."/>
            <person name="Schoof H."/>
            <person name="Rudd S."/>
            <person name="Zaccaria P."/>
            <person name="Mewes H.W."/>
            <person name="Mayer K.F."/>
            <person name="Kaul S."/>
            <person name="Town C.D."/>
            <person name="Koo H.L."/>
            <person name="Tallon L.J."/>
            <person name="Jenkins J."/>
            <person name="Rooney T."/>
            <person name="Rizzo M."/>
            <person name="Walts A."/>
            <person name="Utterback T."/>
            <person name="Fujii C.Y."/>
            <person name="Shea T.P."/>
            <person name="Creasy T.H."/>
            <person name="Haas B."/>
            <person name="Maiti R."/>
            <person name="Wu D."/>
            <person name="Peterson J."/>
            <person name="Van Aken S."/>
            <person name="Pai G."/>
            <person name="Militscher J."/>
            <person name="Sellers P."/>
            <person name="Gill J.E."/>
            <person name="Feldblyum T.V."/>
            <person name="Preuss D."/>
            <person name="Lin X."/>
            <person name="Nierman W.C."/>
            <person name="Salzberg S.L."/>
            <person name="White O."/>
            <person name="Venter J.C."/>
            <person name="Fraser C.M."/>
            <person name="Kaneko T."/>
            <person name="Nakamura Y."/>
            <person name="Sato S."/>
            <person name="Kato T."/>
            <person name="Asamizu E."/>
            <person name="Sasamoto S."/>
            <person name="Kimura T."/>
            <person name="Idesawa K."/>
            <person name="Kawashima K."/>
            <person name="Kishida Y."/>
            <person name="Kiyokawa C."/>
            <person name="Kohara M."/>
            <person name="Matsumoto M."/>
            <person name="Matsuno A."/>
            <person name="Muraki A."/>
            <person name="Nakayama S."/>
            <person name="Nakazaki N."/>
            <person name="Shinpo S."/>
            <person name="Takeuchi C."/>
            <person name="Wada T."/>
            <person name="Watanabe A."/>
            <person name="Yamada M."/>
            <person name="Yasuda M."/>
            <person name="Tabata S."/>
        </authorList>
    </citation>
    <scope>NUCLEOTIDE SEQUENCE [LARGE SCALE GENOMIC DNA]</scope>
    <source>
        <strain>cv. Columbia</strain>
    </source>
</reference>
<name>Q9LHR0_ARATH</name>
<dbReference type="ExpressionAtlas" id="Q9LHR0">
    <property type="expression patterns" value="differential"/>
</dbReference>
<keyword evidence="1" id="KW-0862">Zinc</keyword>
<feature type="compositionally biased region" description="Gly residues" evidence="2">
    <location>
        <begin position="308"/>
        <end position="317"/>
    </location>
</feature>
<evidence type="ECO:0000259" key="3">
    <source>
        <dbReference type="PROSITE" id="PS50158"/>
    </source>
</evidence>
<dbReference type="GO" id="GO:0003964">
    <property type="term" value="F:RNA-directed DNA polymerase activity"/>
    <property type="evidence" value="ECO:0007669"/>
    <property type="project" value="UniProtKB-KW"/>
</dbReference>
<feature type="region of interest" description="Disordered" evidence="2">
    <location>
        <begin position="351"/>
        <end position="377"/>
    </location>
</feature>
<feature type="region of interest" description="Disordered" evidence="2">
    <location>
        <begin position="393"/>
        <end position="437"/>
    </location>
</feature>
<keyword evidence="4" id="KW-0695">RNA-directed DNA polymerase</keyword>
<dbReference type="PANTHER" id="PTHR31286:SF99">
    <property type="entry name" value="DUF4283 DOMAIN-CONTAINING PROTEIN"/>
    <property type="match status" value="1"/>
</dbReference>
<feature type="region of interest" description="Disordered" evidence="2">
    <location>
        <begin position="1"/>
        <end position="21"/>
    </location>
</feature>